<keyword evidence="1" id="KW-1133">Transmembrane helix</keyword>
<organism evidence="2 3">
    <name type="scientific">Acinetobacter phage vB_AbaM_B09_Aci02-2</name>
    <dbReference type="NCBI Taxonomy" id="2315467"/>
    <lineage>
        <taxon>Viruses</taxon>
        <taxon>Duplodnaviria</taxon>
        <taxon>Heunggongvirae</taxon>
        <taxon>Uroviricota</taxon>
        <taxon>Caudoviricetes</taxon>
        <taxon>Saclayvirus</taxon>
        <taxon>Saclayvirus Aci022</taxon>
    </lineage>
</organism>
<name>A0A386KLN6_9CAUD</name>
<keyword evidence="1" id="KW-0472">Membrane</keyword>
<sequence length="45" mass="4958">MDDMRDLATVVGFVVFGVLWLALALFLTKTTMGAFILYSLFGVTL</sequence>
<dbReference type="EMBL" id="MH800199">
    <property type="protein sequence ID" value="AYD85849.1"/>
    <property type="molecule type" value="Genomic_DNA"/>
</dbReference>
<reference evidence="2 3" key="1">
    <citation type="submission" date="2018-08" db="EMBL/GenBank/DDBJ databases">
        <title>Complete genome sequence of five Acinetobacter baumannii phages from Abidjan, Cote d'Ivoire.</title>
        <authorList>
            <person name="Essoh C."/>
            <person name="Vernadet J.-P."/>
            <person name="Vergnaud G."/>
            <person name="Resch G."/>
            <person name="Pourcel C."/>
        </authorList>
    </citation>
    <scope>NUCLEOTIDE SEQUENCE [LARGE SCALE GENOMIC DNA]</scope>
</reference>
<keyword evidence="1" id="KW-0812">Transmembrane</keyword>
<feature type="transmembrane region" description="Helical" evidence="1">
    <location>
        <begin position="7"/>
        <end position="27"/>
    </location>
</feature>
<evidence type="ECO:0000256" key="1">
    <source>
        <dbReference type="SAM" id="Phobius"/>
    </source>
</evidence>
<gene>
    <name evidence="2" type="ORF">Aci022_010</name>
</gene>
<dbReference type="Proteomes" id="UP000280659">
    <property type="component" value="Segment"/>
</dbReference>
<evidence type="ECO:0000313" key="2">
    <source>
        <dbReference type="EMBL" id="AYD85849.1"/>
    </source>
</evidence>
<accession>A0A386KLN6</accession>
<evidence type="ECO:0000313" key="3">
    <source>
        <dbReference type="Proteomes" id="UP000280659"/>
    </source>
</evidence>
<protein>
    <submittedName>
        <fullName evidence="2">Uncharacterized protein</fullName>
    </submittedName>
</protein>
<keyword evidence="3" id="KW-1185">Reference proteome</keyword>
<proteinExistence type="predicted"/>